<dbReference type="InterPro" id="IPR001054">
    <property type="entry name" value="A/G_cyclase"/>
</dbReference>
<dbReference type="EMBL" id="MGJB01000015">
    <property type="protein sequence ID" value="OGM98473.1"/>
    <property type="molecule type" value="Genomic_DNA"/>
</dbReference>
<evidence type="ECO:0000313" key="3">
    <source>
        <dbReference type="Proteomes" id="UP000176893"/>
    </source>
</evidence>
<dbReference type="SUPFAM" id="SSF55073">
    <property type="entry name" value="Nucleotide cyclase"/>
    <property type="match status" value="1"/>
</dbReference>
<evidence type="ECO:0000313" key="2">
    <source>
        <dbReference type="EMBL" id="OGM98473.1"/>
    </source>
</evidence>
<proteinExistence type="predicted"/>
<evidence type="ECO:0000259" key="1">
    <source>
        <dbReference type="PROSITE" id="PS50125"/>
    </source>
</evidence>
<sequence length="250" mass="28499">MVTKEELEKQIRNCFTDKYEIASGYVIPEIDDIQLGNYGKELDLAMLFIDIKESTKIVDAFRRETAVKMYKSFLWGVAQIARGNGGELRSFNGDGVLVVFIGSSKCTNAVRAGLQMSWFVKEILKPRIQGYFRENKKLFGLNFDIGIGVDVGKILVVRGGIRGENNNDLVWVGNATNYAVKLSSLAKPSVLGFLSNTTEDLRVCISEEVYKRINKSIKFRSGNFFIKMPMWNKFTWKDRNIYKNKFMLPI</sequence>
<gene>
    <name evidence="2" type="ORF">A2649_02765</name>
</gene>
<dbReference type="PROSITE" id="PS50125">
    <property type="entry name" value="GUANYLATE_CYCLASE_2"/>
    <property type="match status" value="1"/>
</dbReference>
<feature type="domain" description="Guanylate cyclase" evidence="1">
    <location>
        <begin position="45"/>
        <end position="183"/>
    </location>
</feature>
<dbReference type="GO" id="GO:0004016">
    <property type="term" value="F:adenylate cyclase activity"/>
    <property type="evidence" value="ECO:0007669"/>
    <property type="project" value="UniProtKB-ARBA"/>
</dbReference>
<dbReference type="STRING" id="1802661.A2649_02765"/>
<dbReference type="Gene3D" id="3.30.70.1230">
    <property type="entry name" value="Nucleotide cyclase"/>
    <property type="match status" value="1"/>
</dbReference>
<organism evidence="2 3">
    <name type="scientific">Candidatus Yanofskybacteria bacterium RIFCSPHIGHO2_01_FULL_41_26</name>
    <dbReference type="NCBI Taxonomy" id="1802661"/>
    <lineage>
        <taxon>Bacteria</taxon>
        <taxon>Candidatus Yanofskyibacteriota</taxon>
    </lineage>
</organism>
<dbReference type="CDD" id="cd07302">
    <property type="entry name" value="CHD"/>
    <property type="match status" value="1"/>
</dbReference>
<dbReference type="InterPro" id="IPR029787">
    <property type="entry name" value="Nucleotide_cyclase"/>
</dbReference>
<accession>A0A1F8ECC7</accession>
<dbReference type="Proteomes" id="UP000176893">
    <property type="component" value="Unassembled WGS sequence"/>
</dbReference>
<dbReference type="AlphaFoldDB" id="A0A1F8ECC7"/>
<reference evidence="2 3" key="1">
    <citation type="journal article" date="2016" name="Nat. Commun.">
        <title>Thousands of microbial genomes shed light on interconnected biogeochemical processes in an aquifer system.</title>
        <authorList>
            <person name="Anantharaman K."/>
            <person name="Brown C.T."/>
            <person name="Hug L.A."/>
            <person name="Sharon I."/>
            <person name="Castelle C.J."/>
            <person name="Probst A.J."/>
            <person name="Thomas B.C."/>
            <person name="Singh A."/>
            <person name="Wilkins M.J."/>
            <person name="Karaoz U."/>
            <person name="Brodie E.L."/>
            <person name="Williams K.H."/>
            <person name="Hubbard S.S."/>
            <person name="Banfield J.F."/>
        </authorList>
    </citation>
    <scope>NUCLEOTIDE SEQUENCE [LARGE SCALE GENOMIC DNA]</scope>
</reference>
<protein>
    <recommendedName>
        <fullName evidence="1">Guanylate cyclase domain-containing protein</fullName>
    </recommendedName>
</protein>
<comment type="caution">
    <text evidence="2">The sequence shown here is derived from an EMBL/GenBank/DDBJ whole genome shotgun (WGS) entry which is preliminary data.</text>
</comment>
<dbReference type="GO" id="GO:0009190">
    <property type="term" value="P:cyclic nucleotide biosynthetic process"/>
    <property type="evidence" value="ECO:0007669"/>
    <property type="project" value="InterPro"/>
</dbReference>
<dbReference type="GO" id="GO:0035556">
    <property type="term" value="P:intracellular signal transduction"/>
    <property type="evidence" value="ECO:0007669"/>
    <property type="project" value="InterPro"/>
</dbReference>
<name>A0A1F8ECC7_9BACT</name>